<sequence length="221" mass="24089">MEIAVIVAVVLQWVLLLGLALVNLAIIRQVGVIHQRIAPAGALMLGSGMGQGEKSPELELLTTDGESLRVGAPDSGGRSTLIMFVSPDCPVCERLIPAIKALGAAEERWLRVLFAGDGSQRDYESLRREKRLQQYSFVLSPELGMRFQVGKLPYGVLLDEHGVLVAQGLTNSREHIESLLEAKRRGVASIQEYLGQQKVTEFSPVADSAQARQPANYEVSQ</sequence>
<comment type="pathway">
    <text evidence="3">One-carbon metabolism; methylamine degradation.</text>
</comment>
<evidence type="ECO:0000256" key="7">
    <source>
        <dbReference type="ARBA" id="ARBA00023136"/>
    </source>
</evidence>
<keyword evidence="7" id="KW-0472">Membrane</keyword>
<comment type="caution">
    <text evidence="9">The sequence shown here is derived from an EMBL/GenBank/DDBJ whole genome shotgun (WGS) entry which is preliminary data.</text>
</comment>
<comment type="function">
    <text evidence="1">May be specifically involved in the processing, transport, and/or maturation of the MADH beta-subunit.</text>
</comment>
<gene>
    <name evidence="9" type="primary">mauD</name>
    <name evidence="9" type="ORF">JYP50_13360</name>
</gene>
<dbReference type="EMBL" id="JAFKCZ010000009">
    <property type="protein sequence ID" value="MBN7797592.1"/>
    <property type="molecule type" value="Genomic_DNA"/>
</dbReference>
<feature type="domain" description="Thioredoxin" evidence="8">
    <location>
        <begin position="49"/>
        <end position="192"/>
    </location>
</feature>
<evidence type="ECO:0000313" key="9">
    <source>
        <dbReference type="EMBL" id="MBN7797592.1"/>
    </source>
</evidence>
<reference evidence="9" key="1">
    <citation type="submission" date="2021-02" db="EMBL/GenBank/DDBJ databases">
        <title>PHA producing bacteria isolated from coastal sediment in Guangdong, Shenzhen.</title>
        <authorList>
            <person name="Zheng W."/>
            <person name="Yu S."/>
            <person name="Huang Y."/>
        </authorList>
    </citation>
    <scope>NUCLEOTIDE SEQUENCE</scope>
    <source>
        <strain evidence="9">TN14-10</strain>
    </source>
</reference>
<proteinExistence type="predicted"/>
<protein>
    <recommendedName>
        <fullName evidence="4">Methylamine utilization protein MauD</fullName>
    </recommendedName>
</protein>
<organism evidence="9 10">
    <name type="scientific">Parahaliea mediterranea</name>
    <dbReference type="NCBI Taxonomy" id="651086"/>
    <lineage>
        <taxon>Bacteria</taxon>
        <taxon>Pseudomonadati</taxon>
        <taxon>Pseudomonadota</taxon>
        <taxon>Gammaproteobacteria</taxon>
        <taxon>Cellvibrionales</taxon>
        <taxon>Halieaceae</taxon>
        <taxon>Parahaliea</taxon>
    </lineage>
</organism>
<evidence type="ECO:0000256" key="2">
    <source>
        <dbReference type="ARBA" id="ARBA00004167"/>
    </source>
</evidence>
<dbReference type="GO" id="GO:0030416">
    <property type="term" value="P:methylamine metabolic process"/>
    <property type="evidence" value="ECO:0007669"/>
    <property type="project" value="InterPro"/>
</dbReference>
<evidence type="ECO:0000256" key="1">
    <source>
        <dbReference type="ARBA" id="ARBA00003475"/>
    </source>
</evidence>
<keyword evidence="10" id="KW-1185">Reference proteome</keyword>
<dbReference type="RefSeq" id="WP_206561042.1">
    <property type="nucleotide sequence ID" value="NZ_JAFKCZ010000009.1"/>
</dbReference>
<name>A0A939DHJ3_9GAMM</name>
<evidence type="ECO:0000313" key="10">
    <source>
        <dbReference type="Proteomes" id="UP000664303"/>
    </source>
</evidence>
<dbReference type="GO" id="GO:0016020">
    <property type="term" value="C:membrane"/>
    <property type="evidence" value="ECO:0007669"/>
    <property type="project" value="UniProtKB-SubCell"/>
</dbReference>
<dbReference type="PROSITE" id="PS51352">
    <property type="entry name" value="THIOREDOXIN_2"/>
    <property type="match status" value="1"/>
</dbReference>
<evidence type="ECO:0000256" key="5">
    <source>
        <dbReference type="ARBA" id="ARBA00022692"/>
    </source>
</evidence>
<keyword evidence="6" id="KW-1133">Transmembrane helix</keyword>
<keyword evidence="5" id="KW-0812">Transmembrane</keyword>
<accession>A0A939DHJ3</accession>
<dbReference type="Gene3D" id="3.40.30.10">
    <property type="entry name" value="Glutaredoxin"/>
    <property type="match status" value="1"/>
</dbReference>
<dbReference type="InterPro" id="IPR036249">
    <property type="entry name" value="Thioredoxin-like_sf"/>
</dbReference>
<evidence type="ECO:0000256" key="4">
    <source>
        <dbReference type="ARBA" id="ARBA00019076"/>
    </source>
</evidence>
<evidence type="ECO:0000259" key="8">
    <source>
        <dbReference type="PROSITE" id="PS51352"/>
    </source>
</evidence>
<dbReference type="InterPro" id="IPR013478">
    <property type="entry name" value="MeN_DH_accessory"/>
</dbReference>
<dbReference type="NCBIfam" id="TIGR02661">
    <property type="entry name" value="MauD"/>
    <property type="match status" value="1"/>
</dbReference>
<evidence type="ECO:0000256" key="6">
    <source>
        <dbReference type="ARBA" id="ARBA00022989"/>
    </source>
</evidence>
<evidence type="ECO:0000256" key="3">
    <source>
        <dbReference type="ARBA" id="ARBA00004856"/>
    </source>
</evidence>
<dbReference type="AlphaFoldDB" id="A0A939DHJ3"/>
<dbReference type="Proteomes" id="UP000664303">
    <property type="component" value="Unassembled WGS sequence"/>
</dbReference>
<dbReference type="InterPro" id="IPR013766">
    <property type="entry name" value="Thioredoxin_domain"/>
</dbReference>
<comment type="subcellular location">
    <subcellularLocation>
        <location evidence="2">Membrane</location>
        <topology evidence="2">Single-pass membrane protein</topology>
    </subcellularLocation>
</comment>
<dbReference type="SUPFAM" id="SSF52833">
    <property type="entry name" value="Thioredoxin-like"/>
    <property type="match status" value="1"/>
</dbReference>